<dbReference type="RefSeq" id="XP_056495789.1">
    <property type="nucleotide sequence ID" value="XM_056648658.1"/>
</dbReference>
<evidence type="ECO:0000313" key="2">
    <source>
        <dbReference type="EMBL" id="KAJ5220866.1"/>
    </source>
</evidence>
<evidence type="ECO:0000256" key="1">
    <source>
        <dbReference type="SAM" id="MobiDB-lite"/>
    </source>
</evidence>
<keyword evidence="3" id="KW-1185">Reference proteome</keyword>
<dbReference type="PANTHER" id="PTHR47654">
    <property type="entry name" value="ZN(II)2CYS6 TRANSCRIPTION FACTOR (EUROFUNG)-RELATED"/>
    <property type="match status" value="1"/>
</dbReference>
<dbReference type="PANTHER" id="PTHR47654:SF1">
    <property type="entry name" value="ZN(II)2CYS6 TRANSCRIPTION FACTOR (EUROFUNG)"/>
    <property type="match status" value="1"/>
</dbReference>
<reference evidence="2" key="1">
    <citation type="submission" date="2022-11" db="EMBL/GenBank/DDBJ databases">
        <authorList>
            <person name="Petersen C."/>
        </authorList>
    </citation>
    <scope>NUCLEOTIDE SEQUENCE</scope>
    <source>
        <strain evidence="2">IBT 23319</strain>
    </source>
</reference>
<dbReference type="AlphaFoldDB" id="A0A9W9TFJ3"/>
<reference evidence="2" key="2">
    <citation type="journal article" date="2023" name="IMA Fungus">
        <title>Comparative genomic study of the Penicillium genus elucidates a diverse pangenome and 15 lateral gene transfer events.</title>
        <authorList>
            <person name="Petersen C."/>
            <person name="Sorensen T."/>
            <person name="Nielsen M.R."/>
            <person name="Sondergaard T.E."/>
            <person name="Sorensen J.L."/>
            <person name="Fitzpatrick D.A."/>
            <person name="Frisvad J.C."/>
            <person name="Nielsen K.L."/>
        </authorList>
    </citation>
    <scope>NUCLEOTIDE SEQUENCE</scope>
    <source>
        <strain evidence="2">IBT 23319</strain>
    </source>
</reference>
<sequence>MTGRPPSIGETYCTAPLRETCEEEDKRDRPAEQLITDQRFQNIFASSVAIEGSADLARKYTMSHANLAQHGSSKRKSNKNSTQSTRRIPIHDMSYSLYMVDLAFFIREAVNTLYSPGATRRSCFEIEIMISTFNSKADNWFSHLPAEFRVVEVEETRPFVRERAGLAFRFYSAKIIILWPCLCRFTQSPSPGSICKSMATLCVHVAGQMIDLLPDGIDVAWLYRDTPWWCVLHYIMQSTSVLLMALLNQSQLGTSTTVSIGEKVEKAIRWLGEMSTKDPSSRRAWLLCRDLYSRLGSRLDAGC</sequence>
<dbReference type="Proteomes" id="UP001147733">
    <property type="component" value="Unassembled WGS sequence"/>
</dbReference>
<dbReference type="InterPro" id="IPR053230">
    <property type="entry name" value="Trans_reg_galc"/>
</dbReference>
<proteinExistence type="predicted"/>
<feature type="region of interest" description="Disordered" evidence="1">
    <location>
        <begin position="66"/>
        <end position="85"/>
    </location>
</feature>
<evidence type="ECO:0000313" key="3">
    <source>
        <dbReference type="Proteomes" id="UP001147733"/>
    </source>
</evidence>
<dbReference type="GeneID" id="81387825"/>
<dbReference type="EMBL" id="JAPQKT010000009">
    <property type="protein sequence ID" value="KAJ5220866.1"/>
    <property type="molecule type" value="Genomic_DNA"/>
</dbReference>
<dbReference type="OrthoDB" id="4362831at2759"/>
<accession>A0A9W9TFJ3</accession>
<name>A0A9W9TFJ3_PENCI</name>
<protein>
    <submittedName>
        <fullName evidence="2">Uncharacterized protein</fullName>
    </submittedName>
</protein>
<comment type="caution">
    <text evidence="2">The sequence shown here is derived from an EMBL/GenBank/DDBJ whole genome shotgun (WGS) entry which is preliminary data.</text>
</comment>
<gene>
    <name evidence="2" type="ORF">N7469_009753</name>
</gene>
<dbReference type="CDD" id="cd12148">
    <property type="entry name" value="fungal_TF_MHR"/>
    <property type="match status" value="1"/>
</dbReference>
<organism evidence="2 3">
    <name type="scientific">Penicillium citrinum</name>
    <dbReference type="NCBI Taxonomy" id="5077"/>
    <lineage>
        <taxon>Eukaryota</taxon>
        <taxon>Fungi</taxon>
        <taxon>Dikarya</taxon>
        <taxon>Ascomycota</taxon>
        <taxon>Pezizomycotina</taxon>
        <taxon>Eurotiomycetes</taxon>
        <taxon>Eurotiomycetidae</taxon>
        <taxon>Eurotiales</taxon>
        <taxon>Aspergillaceae</taxon>
        <taxon>Penicillium</taxon>
    </lineage>
</organism>